<dbReference type="Pfam" id="PF00501">
    <property type="entry name" value="AMP-binding"/>
    <property type="match status" value="1"/>
</dbReference>
<keyword evidence="5" id="KW-0436">Ligase</keyword>
<evidence type="ECO:0000313" key="5">
    <source>
        <dbReference type="EMBL" id="MCR9036798.1"/>
    </source>
</evidence>
<organism evidence="5 6">
    <name type="scientific">Tractidigestivibacter montrealensis</name>
    <dbReference type="NCBI Taxonomy" id="2972466"/>
    <lineage>
        <taxon>Bacteria</taxon>
        <taxon>Bacillati</taxon>
        <taxon>Actinomycetota</taxon>
        <taxon>Coriobacteriia</taxon>
        <taxon>Coriobacteriales</taxon>
        <taxon>Atopobiaceae</taxon>
        <taxon>Tractidigestivibacter</taxon>
    </lineage>
</organism>
<evidence type="ECO:0000259" key="3">
    <source>
        <dbReference type="Pfam" id="PF00501"/>
    </source>
</evidence>
<dbReference type="GO" id="GO:0016874">
    <property type="term" value="F:ligase activity"/>
    <property type="evidence" value="ECO:0007669"/>
    <property type="project" value="UniProtKB-KW"/>
</dbReference>
<dbReference type="InterPro" id="IPR028154">
    <property type="entry name" value="AMP-dep_Lig_C"/>
</dbReference>
<dbReference type="Gene3D" id="3.30.300.30">
    <property type="match status" value="1"/>
</dbReference>
<dbReference type="RefSeq" id="WP_258499271.1">
    <property type="nucleotide sequence ID" value="NZ_JANSKA010000004.1"/>
</dbReference>
<feature type="domain" description="AMP-dependent ligase C-terminal" evidence="4">
    <location>
        <begin position="319"/>
        <end position="409"/>
    </location>
</feature>
<dbReference type="CDD" id="cd05913">
    <property type="entry name" value="PaaK"/>
    <property type="match status" value="1"/>
</dbReference>
<dbReference type="InterPro" id="IPR011880">
    <property type="entry name" value="PA_CoA_ligase"/>
</dbReference>
<evidence type="ECO:0000259" key="4">
    <source>
        <dbReference type="Pfam" id="PF14535"/>
    </source>
</evidence>
<dbReference type="InterPro" id="IPR051414">
    <property type="entry name" value="Adenylate-forming_Reductase"/>
</dbReference>
<keyword evidence="6" id="KW-1185">Reference proteome</keyword>
<dbReference type="Proteomes" id="UP001204320">
    <property type="component" value="Unassembled WGS sequence"/>
</dbReference>
<dbReference type="PANTHER" id="PTHR43439">
    <property type="entry name" value="PHENYLACETATE-COENZYME A LIGASE"/>
    <property type="match status" value="1"/>
</dbReference>
<dbReference type="Pfam" id="PF14535">
    <property type="entry name" value="AMP-binding_C_2"/>
    <property type="match status" value="1"/>
</dbReference>
<name>A0ABT1Z9D6_9ACTN</name>
<sequence length="411" mass="46197">MRISDKQLDLVNRQIERLRASNNFYGKRLKEAGITGVSSAEDFLSLPFSQKQDLRDAYPLGLAAVPEEKVVRIRSSSGTTGTPVIVPYTAKDVDDWAEQFKRCYEFAGVTNRDRIQITPGYGLWTAGIGFQAWVERLGATAIPMGPSNTEKQLQFMVDLQSTVICAISSYALLLAEQVEKRGLRDKIALKHGVIGSERWGAKIRQRIMDGLGIDCYDIYGLTEVYGPGIGISCKHNCGMHIWDDYVYVEIVNPATGAPVPDGEWGEICLTTLVKEGAPLIRFRTHDLTRIIPGECPCGSRYPRIDTIQGRSDDMFKTHGVNVFPRQIEEVLALYPQLSSEYQIRLSHLEGCDTMRIYVETDGTQDWADLSEEVAHEVRNRIGFTPMVKIVELGVLPRSEKKTKRVIDERYD</sequence>
<feature type="domain" description="AMP-dependent synthetase/ligase" evidence="3">
    <location>
        <begin position="64"/>
        <end position="269"/>
    </location>
</feature>
<dbReference type="InterPro" id="IPR042099">
    <property type="entry name" value="ANL_N_sf"/>
</dbReference>
<reference evidence="5 6" key="1">
    <citation type="submission" date="2022-08" db="EMBL/GenBank/DDBJ databases">
        <title>Tractidigestivibacter montrealensis type strain KD21.</title>
        <authorList>
            <person name="Diop K."/>
            <person name="Richard C."/>
            <person name="Routy B."/>
        </authorList>
    </citation>
    <scope>NUCLEOTIDE SEQUENCE [LARGE SCALE GENOMIC DNA]</scope>
    <source>
        <strain evidence="5 6">KD21</strain>
    </source>
</reference>
<evidence type="ECO:0000256" key="1">
    <source>
        <dbReference type="ARBA" id="ARBA00022450"/>
    </source>
</evidence>
<gene>
    <name evidence="5" type="ORF">NVS32_07550</name>
</gene>
<evidence type="ECO:0000256" key="2">
    <source>
        <dbReference type="ARBA" id="ARBA00022553"/>
    </source>
</evidence>
<comment type="caution">
    <text evidence="5">The sequence shown here is derived from an EMBL/GenBank/DDBJ whole genome shotgun (WGS) entry which is preliminary data.</text>
</comment>
<accession>A0ABT1Z9D6</accession>
<keyword evidence="1" id="KW-0596">Phosphopantetheine</keyword>
<proteinExistence type="predicted"/>
<evidence type="ECO:0000313" key="6">
    <source>
        <dbReference type="Proteomes" id="UP001204320"/>
    </source>
</evidence>
<keyword evidence="2" id="KW-0597">Phosphoprotein</keyword>
<dbReference type="SUPFAM" id="SSF56801">
    <property type="entry name" value="Acetyl-CoA synthetase-like"/>
    <property type="match status" value="1"/>
</dbReference>
<dbReference type="Gene3D" id="3.40.50.12780">
    <property type="entry name" value="N-terminal domain of ligase-like"/>
    <property type="match status" value="1"/>
</dbReference>
<dbReference type="InterPro" id="IPR045851">
    <property type="entry name" value="AMP-bd_C_sf"/>
</dbReference>
<dbReference type="EMBL" id="JANSKA010000004">
    <property type="protein sequence ID" value="MCR9036798.1"/>
    <property type="molecule type" value="Genomic_DNA"/>
</dbReference>
<dbReference type="InterPro" id="IPR000873">
    <property type="entry name" value="AMP-dep_synth/lig_dom"/>
</dbReference>
<dbReference type="PANTHER" id="PTHR43439:SF2">
    <property type="entry name" value="ENZYME, PUTATIVE (JCVI)-RELATED"/>
    <property type="match status" value="1"/>
</dbReference>
<protein>
    <submittedName>
        <fullName evidence="5">Phenylacetate--CoA ligase</fullName>
    </submittedName>
</protein>